<dbReference type="FunFam" id="3.40.50.300:FF:001447">
    <property type="entry name" value="Ras-related protein Rab-1B"/>
    <property type="match status" value="1"/>
</dbReference>
<dbReference type="AlphaFoldDB" id="J9DKC5"/>
<evidence type="ECO:0000256" key="2">
    <source>
        <dbReference type="ARBA" id="ARBA00008028"/>
    </source>
</evidence>
<keyword evidence="4" id="KW-0547">Nucleotide-binding</keyword>
<comment type="caution">
    <text evidence="8">The sequence shown here is derived from an EMBL/GenBank/DDBJ whole genome shotgun (WGS) entry which is preliminary data.</text>
</comment>
<name>J9DKC5_EDHAE</name>
<accession>J9DKC5</accession>
<dbReference type="SUPFAM" id="SSF52540">
    <property type="entry name" value="P-loop containing nucleoside triphosphate hydrolases"/>
    <property type="match status" value="1"/>
</dbReference>
<dbReference type="PRINTS" id="PR00449">
    <property type="entry name" value="RASTRNSFRMNG"/>
</dbReference>
<keyword evidence="3" id="KW-0813">Transport</keyword>
<dbReference type="PROSITE" id="PS51421">
    <property type="entry name" value="RAS"/>
    <property type="match status" value="1"/>
</dbReference>
<evidence type="ECO:0000313" key="8">
    <source>
        <dbReference type="EMBL" id="EJW01832.1"/>
    </source>
</evidence>
<dbReference type="PANTHER" id="PTHR24071:SF0">
    <property type="entry name" value="GTP-BINDING NUCLEAR PROTEIN RAN"/>
    <property type="match status" value="1"/>
</dbReference>
<reference evidence="8 9" key="1">
    <citation type="submission" date="2011-08" db="EMBL/GenBank/DDBJ databases">
        <authorList>
            <person name="Liu Z.J."/>
            <person name="Shi F.L."/>
            <person name="Lu J.Q."/>
            <person name="Li M."/>
            <person name="Wang Z.L."/>
        </authorList>
    </citation>
    <scope>NUCLEOTIDE SEQUENCE [LARGE SCALE GENOMIC DNA]</scope>
    <source>
        <strain evidence="8 9">USNM 41457</strain>
    </source>
</reference>
<dbReference type="HOGENOM" id="CLU_041217_13_0_1"/>
<gene>
    <name evidence="8" type="ORF">EDEG_03692</name>
</gene>
<evidence type="ECO:0000256" key="5">
    <source>
        <dbReference type="ARBA" id="ARBA00022927"/>
    </source>
</evidence>
<keyword evidence="9" id="KW-1185">Reference proteome</keyword>
<evidence type="ECO:0000256" key="7">
    <source>
        <dbReference type="ARBA" id="ARBA00023242"/>
    </source>
</evidence>
<dbReference type="SMART" id="SM00174">
    <property type="entry name" value="RHO"/>
    <property type="match status" value="1"/>
</dbReference>
<dbReference type="EMBL" id="AFBI03000110">
    <property type="protein sequence ID" value="EJW01832.1"/>
    <property type="molecule type" value="Genomic_DNA"/>
</dbReference>
<evidence type="ECO:0000256" key="4">
    <source>
        <dbReference type="ARBA" id="ARBA00022741"/>
    </source>
</evidence>
<keyword evidence="7" id="KW-0539">Nucleus</keyword>
<dbReference type="VEuPathDB" id="MicrosporidiaDB:EDEG_03692"/>
<dbReference type="InParanoid" id="J9DKC5"/>
<dbReference type="GO" id="GO:0005525">
    <property type="term" value="F:GTP binding"/>
    <property type="evidence" value="ECO:0007669"/>
    <property type="project" value="UniProtKB-KW"/>
</dbReference>
<dbReference type="SMART" id="SM00173">
    <property type="entry name" value="RAS"/>
    <property type="match status" value="1"/>
</dbReference>
<dbReference type="InterPro" id="IPR005225">
    <property type="entry name" value="Small_GTP-bd"/>
</dbReference>
<proteinExistence type="inferred from homology"/>
<dbReference type="InterPro" id="IPR002041">
    <property type="entry name" value="Ran_GTPase"/>
</dbReference>
<evidence type="ECO:0000256" key="1">
    <source>
        <dbReference type="ARBA" id="ARBA00004123"/>
    </source>
</evidence>
<evidence type="ECO:0000256" key="6">
    <source>
        <dbReference type="ARBA" id="ARBA00023134"/>
    </source>
</evidence>
<sequence length="253" mass="28380">MENDFSNASGVNKQQAEIDEIRRIENLPDLCQAQLQPHDYRAKIVIIGDGGVGKTSFVKRFIGDGDFSRAYKATIGVETNFLYFQTTTGHTILFEVWDTAGQEINSGLSDIYYIGADGFIVFFDVTSRITHKSVKTWICKAEGANQGKQNLPIVVVGNKVDLMRERKVKADNVRKSIPRAADYTDMSVAINYNVEKAFLIMARRVFNAPNLQFVANTYIQPSEIKTAKQDAEMLAALEKAQKADILDEEPREE</sequence>
<dbReference type="PROSITE" id="PS51419">
    <property type="entry name" value="RAB"/>
    <property type="match status" value="1"/>
</dbReference>
<dbReference type="NCBIfam" id="TIGR00231">
    <property type="entry name" value="small_GTP"/>
    <property type="match status" value="1"/>
</dbReference>
<dbReference type="OrthoDB" id="48625at2759"/>
<dbReference type="SMART" id="SM00176">
    <property type="entry name" value="RAN"/>
    <property type="match status" value="1"/>
</dbReference>
<dbReference type="GO" id="GO:0003924">
    <property type="term" value="F:GTPase activity"/>
    <property type="evidence" value="ECO:0007669"/>
    <property type="project" value="InterPro"/>
</dbReference>
<evidence type="ECO:0000256" key="3">
    <source>
        <dbReference type="ARBA" id="ARBA00022448"/>
    </source>
</evidence>
<dbReference type="STRING" id="1003232.J9DKC5"/>
<dbReference type="GO" id="GO:0005634">
    <property type="term" value="C:nucleus"/>
    <property type="evidence" value="ECO:0007669"/>
    <property type="project" value="UniProtKB-SubCell"/>
</dbReference>
<dbReference type="InterPro" id="IPR027417">
    <property type="entry name" value="P-loop_NTPase"/>
</dbReference>
<dbReference type="GO" id="GO:0000054">
    <property type="term" value="P:ribosomal subunit export from nucleus"/>
    <property type="evidence" value="ECO:0007669"/>
    <property type="project" value="TreeGrafter"/>
</dbReference>
<dbReference type="PROSITE" id="PS51418">
    <property type="entry name" value="RAN"/>
    <property type="match status" value="1"/>
</dbReference>
<comment type="similarity">
    <text evidence="2">Belongs to the small GTPase superfamily. Ran family.</text>
</comment>
<keyword evidence="6" id="KW-0342">GTP-binding</keyword>
<reference evidence="9" key="2">
    <citation type="submission" date="2015-07" db="EMBL/GenBank/DDBJ databases">
        <title>Contrasting host-pathogen interactions and genome evolution in two generalist and specialist microsporidian pathogens of mosquitoes.</title>
        <authorList>
            <consortium name="The Broad Institute Genomics Platform"/>
            <consortium name="The Broad Institute Genome Sequencing Center for Infectious Disease"/>
            <person name="Cuomo C.A."/>
            <person name="Sanscrainte N.D."/>
            <person name="Goldberg J.M."/>
            <person name="Heiman D."/>
            <person name="Young S."/>
            <person name="Zeng Q."/>
            <person name="Becnel J.J."/>
            <person name="Birren B.W."/>
        </authorList>
    </citation>
    <scope>NUCLEOTIDE SEQUENCE [LARGE SCALE GENOMIC DNA]</scope>
    <source>
        <strain evidence="9">USNM 41457</strain>
    </source>
</reference>
<dbReference type="OMA" id="FNAWDTA"/>
<dbReference type="Pfam" id="PF00071">
    <property type="entry name" value="Ras"/>
    <property type="match status" value="1"/>
</dbReference>
<dbReference type="InterPro" id="IPR001806">
    <property type="entry name" value="Small_GTPase"/>
</dbReference>
<keyword evidence="5" id="KW-0653">Protein transport</keyword>
<dbReference type="GO" id="GO:0005737">
    <property type="term" value="C:cytoplasm"/>
    <property type="evidence" value="ECO:0007669"/>
    <property type="project" value="TreeGrafter"/>
</dbReference>
<dbReference type="FunCoup" id="J9DKC5">
    <property type="interactions" value="350"/>
</dbReference>
<dbReference type="PANTHER" id="PTHR24071">
    <property type="entry name" value="RAN GTPASE"/>
    <property type="match status" value="1"/>
</dbReference>
<evidence type="ECO:0000313" key="9">
    <source>
        <dbReference type="Proteomes" id="UP000003163"/>
    </source>
</evidence>
<organism evidence="8 9">
    <name type="scientific">Edhazardia aedis (strain USNM 41457)</name>
    <name type="common">Microsporidian parasite</name>
    <dbReference type="NCBI Taxonomy" id="1003232"/>
    <lineage>
        <taxon>Eukaryota</taxon>
        <taxon>Fungi</taxon>
        <taxon>Fungi incertae sedis</taxon>
        <taxon>Microsporidia</taxon>
        <taxon>Edhazardia</taxon>
    </lineage>
</organism>
<comment type="subcellular location">
    <subcellularLocation>
        <location evidence="1">Nucleus</location>
    </subcellularLocation>
</comment>
<dbReference type="GO" id="GO:0006606">
    <property type="term" value="P:protein import into nucleus"/>
    <property type="evidence" value="ECO:0007669"/>
    <property type="project" value="TreeGrafter"/>
</dbReference>
<protein>
    <submittedName>
        <fullName evidence="8">Small GTP-binding protein domain</fullName>
    </submittedName>
</protein>
<dbReference type="Gene3D" id="3.40.50.300">
    <property type="entry name" value="P-loop containing nucleotide triphosphate hydrolases"/>
    <property type="match status" value="1"/>
</dbReference>
<dbReference type="Proteomes" id="UP000003163">
    <property type="component" value="Unassembled WGS sequence"/>
</dbReference>
<dbReference type="SMART" id="SM00175">
    <property type="entry name" value="RAB"/>
    <property type="match status" value="1"/>
</dbReference>